<dbReference type="PANTHER" id="PTHR43150">
    <property type="entry name" value="HYPERKINETIC, ISOFORM M"/>
    <property type="match status" value="1"/>
</dbReference>
<dbReference type="SUPFAM" id="SSF51430">
    <property type="entry name" value="NAD(P)-linked oxidoreductase"/>
    <property type="match status" value="1"/>
</dbReference>
<evidence type="ECO:0000313" key="5">
    <source>
        <dbReference type="EMBL" id="KDQ21366.1"/>
    </source>
</evidence>
<organism evidence="5 6">
    <name type="scientific">Botryobasidium botryosum (strain FD-172 SS1)</name>
    <dbReference type="NCBI Taxonomy" id="930990"/>
    <lineage>
        <taxon>Eukaryota</taxon>
        <taxon>Fungi</taxon>
        <taxon>Dikarya</taxon>
        <taxon>Basidiomycota</taxon>
        <taxon>Agaricomycotina</taxon>
        <taxon>Agaricomycetes</taxon>
        <taxon>Cantharellales</taxon>
        <taxon>Botryobasidiaceae</taxon>
        <taxon>Botryobasidium</taxon>
    </lineage>
</organism>
<dbReference type="PRINTS" id="PR01577">
    <property type="entry name" value="KCNABCHANNEL"/>
</dbReference>
<reference evidence="6" key="1">
    <citation type="journal article" date="2014" name="Proc. Natl. Acad. Sci. U.S.A.">
        <title>Extensive sampling of basidiomycete genomes demonstrates inadequacy of the white-rot/brown-rot paradigm for wood decay fungi.</title>
        <authorList>
            <person name="Riley R."/>
            <person name="Salamov A.A."/>
            <person name="Brown D.W."/>
            <person name="Nagy L.G."/>
            <person name="Floudas D."/>
            <person name="Held B.W."/>
            <person name="Levasseur A."/>
            <person name="Lombard V."/>
            <person name="Morin E."/>
            <person name="Otillar R."/>
            <person name="Lindquist E.A."/>
            <person name="Sun H."/>
            <person name="LaButti K.M."/>
            <person name="Schmutz J."/>
            <person name="Jabbour D."/>
            <person name="Luo H."/>
            <person name="Baker S.E."/>
            <person name="Pisabarro A.G."/>
            <person name="Walton J.D."/>
            <person name="Blanchette R.A."/>
            <person name="Henrissat B."/>
            <person name="Martin F."/>
            <person name="Cullen D."/>
            <person name="Hibbett D.S."/>
            <person name="Grigoriev I.V."/>
        </authorList>
    </citation>
    <scope>NUCLEOTIDE SEQUENCE [LARGE SCALE GENOMIC DNA]</scope>
    <source>
        <strain evidence="6">FD-172 SS1</strain>
    </source>
</reference>
<dbReference type="Pfam" id="PF00248">
    <property type="entry name" value="Aldo_ket_red"/>
    <property type="match status" value="1"/>
</dbReference>
<proteinExistence type="inferred from homology"/>
<dbReference type="FunCoup" id="A0A067NC88">
    <property type="interactions" value="23"/>
</dbReference>
<name>A0A067NC88_BOTB1</name>
<protein>
    <recommendedName>
        <fullName evidence="4">NADP-dependent oxidoreductase domain-containing protein</fullName>
    </recommendedName>
</protein>
<dbReference type="InterPro" id="IPR005399">
    <property type="entry name" value="K_chnl_volt-dep_bsu_KCNAB-rel"/>
</dbReference>
<feature type="domain" description="NADP-dependent oxidoreductase" evidence="4">
    <location>
        <begin position="31"/>
        <end position="336"/>
    </location>
</feature>
<dbReference type="OrthoDB" id="1720422at2759"/>
<evidence type="ECO:0000259" key="4">
    <source>
        <dbReference type="Pfam" id="PF00248"/>
    </source>
</evidence>
<dbReference type="InterPro" id="IPR023210">
    <property type="entry name" value="NADP_OxRdtase_dom"/>
</dbReference>
<keyword evidence="2" id="KW-0521">NADP</keyword>
<evidence type="ECO:0000256" key="1">
    <source>
        <dbReference type="ARBA" id="ARBA00006515"/>
    </source>
</evidence>
<dbReference type="Gene3D" id="3.20.20.100">
    <property type="entry name" value="NADP-dependent oxidoreductase domain"/>
    <property type="match status" value="1"/>
</dbReference>
<sequence length="350" mass="38866">MSIFTGPEYDPKNMIFRRLGDSGLRVPIFSIGAWLTIGQTVQGDVVKDILTTAFNAGINLIDTAEGYAQGQAEVEIGRVIKEVGWRRSDLIITTKIFFGVGRKGANDVGLSRKHIIEGLNESLERLQLDYVDIVFAHRPDSSVPMHEVVRAFNFLINQGKAFYWATSEWSARQIEEAFHVADQYNLIPPIADQCNYSALNRARFEVEYAPLYKKYNYGTTVFSALAGGVLSGKYNDGIPTGSRFDLHKDEFKDTVEKLGGPEGIANIEKVKKLTKIAEELGCKVGHLALAWAVSNPNTSTVILGASKPEHVTDNLKALEVLPKLTPEIHDRIKAILDNEPASEKLWFGDR</sequence>
<gene>
    <name evidence="5" type="ORF">BOTBODRAFT_25801</name>
</gene>
<evidence type="ECO:0000256" key="2">
    <source>
        <dbReference type="ARBA" id="ARBA00022857"/>
    </source>
</evidence>
<dbReference type="HOGENOM" id="CLU_023205_2_0_1"/>
<dbReference type="EMBL" id="KL198016">
    <property type="protein sequence ID" value="KDQ21366.1"/>
    <property type="molecule type" value="Genomic_DNA"/>
</dbReference>
<dbReference type="STRING" id="930990.A0A067NC88"/>
<dbReference type="Proteomes" id="UP000027195">
    <property type="component" value="Unassembled WGS sequence"/>
</dbReference>
<dbReference type="GO" id="GO:0016491">
    <property type="term" value="F:oxidoreductase activity"/>
    <property type="evidence" value="ECO:0007669"/>
    <property type="project" value="UniProtKB-KW"/>
</dbReference>
<dbReference type="InParanoid" id="A0A067NC88"/>
<dbReference type="PANTHER" id="PTHR43150:SF2">
    <property type="entry name" value="HYPERKINETIC, ISOFORM M"/>
    <property type="match status" value="1"/>
</dbReference>
<evidence type="ECO:0000313" key="6">
    <source>
        <dbReference type="Proteomes" id="UP000027195"/>
    </source>
</evidence>
<keyword evidence="6" id="KW-1185">Reference proteome</keyword>
<dbReference type="AlphaFoldDB" id="A0A067NC88"/>
<comment type="similarity">
    <text evidence="1">Belongs to the shaker potassium channel beta subunit family.</text>
</comment>
<dbReference type="InterPro" id="IPR036812">
    <property type="entry name" value="NAD(P)_OxRdtase_dom_sf"/>
</dbReference>
<evidence type="ECO:0000256" key="3">
    <source>
        <dbReference type="ARBA" id="ARBA00023002"/>
    </source>
</evidence>
<accession>A0A067NC88</accession>
<keyword evidence="3" id="KW-0560">Oxidoreductase</keyword>